<feature type="domain" description="HDOD" evidence="5">
    <location>
        <begin position="21"/>
        <end position="220"/>
    </location>
</feature>
<dbReference type="SMART" id="SM00387">
    <property type="entry name" value="HATPase_c"/>
    <property type="match status" value="1"/>
</dbReference>
<dbReference type="Gene3D" id="1.10.3210.10">
    <property type="entry name" value="Hypothetical protein af1432"/>
    <property type="match status" value="1"/>
</dbReference>
<evidence type="ECO:0000313" key="7">
    <source>
        <dbReference type="Proteomes" id="UP000243807"/>
    </source>
</evidence>
<dbReference type="Proteomes" id="UP000243807">
    <property type="component" value="Chromosome"/>
</dbReference>
<dbReference type="RefSeq" id="WP_076835685.1">
    <property type="nucleotide sequence ID" value="NZ_CP019434.1"/>
</dbReference>
<dbReference type="OrthoDB" id="9770715at2"/>
<dbReference type="Pfam" id="PF08668">
    <property type="entry name" value="HDOD"/>
    <property type="match status" value="1"/>
</dbReference>
<dbReference type="KEGG" id="afy:BW247_03160"/>
<organism evidence="6 7">
    <name type="scientific">Acidihalobacter ferrooxydans</name>
    <dbReference type="NCBI Taxonomy" id="1765967"/>
    <lineage>
        <taxon>Bacteria</taxon>
        <taxon>Pseudomonadati</taxon>
        <taxon>Pseudomonadota</taxon>
        <taxon>Gammaproteobacteria</taxon>
        <taxon>Chromatiales</taxon>
        <taxon>Ectothiorhodospiraceae</taxon>
        <taxon>Acidihalobacter</taxon>
    </lineage>
</organism>
<dbReference type="InterPro" id="IPR005467">
    <property type="entry name" value="His_kinase_dom"/>
</dbReference>
<accession>A0A1P8UED6</accession>
<sequence length="714" mass="77115">MNSAQNSALTPQLKAVDITQLPTPPQVVFQLLDACEEADKNLTDIADLIRQDAALAARVLALSASPIYGHQRHSNHPASLERSLMLLGIDTVRTLALTAAVYQYINKSLATHSDLLRRFWRESLLTATLAERLATLSGYAARHEAYLAGLISNLGQIALLAHFPADYVPLFEQSGNTPDGLLRQEIATFGIDHAALGAMLLQRAGRTGPLVDAIRHHHASADALTNAHHLVRLIAVANRLTAAGQVADATSLVEADRLLGLIPGFLDETYDAALAQTEQTAQKFALADEVSSTTPAADAHVSPLAHRLSELHLIAAVRRQFSDADSIESLCAASQIACSLLFGVHAIGFVLIQDNGASAIAHSPLDTAGIWPEFVFKLPEEQSLVGAVLSTGETRQYYPWRRNISETPAPAIVDCELMSLLQRQGLLAIALTAGDTRVGAILIGLDPDEETRLTHRKTLLSLFAKELGSALTALRQRCEQQDSERKAQAAEFRLLTHSIAHEARNPLSIIQNYLAVLEKHAASASPEIHGDIRIIGEEITRVGAILRTLTDTVDENSQDEITRLNTLAEDVANLFKPTLFTPQQIGLELSLDPAIPDIVVSRNSVKQILVNLVKNAAEALRAGQTVYIRTEDYVYSGSNAYVSVEISDNGPGIPPQILATLFEPVVSTKGKSHSGLGLSITKRLVDSLHGQITCRSGTQGTRFQILLPRTLPDA</sequence>
<dbReference type="STRING" id="1765967.BW247_03160"/>
<dbReference type="SUPFAM" id="SSF109604">
    <property type="entry name" value="HD-domain/PDEase-like"/>
    <property type="match status" value="1"/>
</dbReference>
<dbReference type="InterPro" id="IPR003594">
    <property type="entry name" value="HATPase_dom"/>
</dbReference>
<dbReference type="InterPro" id="IPR036890">
    <property type="entry name" value="HATPase_C_sf"/>
</dbReference>
<dbReference type="GO" id="GO:0000155">
    <property type="term" value="F:phosphorelay sensor kinase activity"/>
    <property type="evidence" value="ECO:0007669"/>
    <property type="project" value="InterPro"/>
</dbReference>
<evidence type="ECO:0000256" key="1">
    <source>
        <dbReference type="ARBA" id="ARBA00000085"/>
    </source>
</evidence>
<evidence type="ECO:0000259" key="5">
    <source>
        <dbReference type="PROSITE" id="PS51833"/>
    </source>
</evidence>
<evidence type="ECO:0000313" key="6">
    <source>
        <dbReference type="EMBL" id="APZ42215.1"/>
    </source>
</evidence>
<dbReference type="PRINTS" id="PR00344">
    <property type="entry name" value="BCTRLSENSOR"/>
</dbReference>
<dbReference type="PROSITE" id="PS50109">
    <property type="entry name" value="HIS_KIN"/>
    <property type="match status" value="1"/>
</dbReference>
<feature type="domain" description="Histidine kinase" evidence="4">
    <location>
        <begin position="498"/>
        <end position="711"/>
    </location>
</feature>
<proteinExistence type="predicted"/>
<evidence type="ECO:0000259" key="4">
    <source>
        <dbReference type="PROSITE" id="PS50109"/>
    </source>
</evidence>
<dbReference type="InterPro" id="IPR013976">
    <property type="entry name" value="HDOD"/>
</dbReference>
<dbReference type="SUPFAM" id="SSF47384">
    <property type="entry name" value="Homodimeric domain of signal transducing histidine kinase"/>
    <property type="match status" value="1"/>
</dbReference>
<dbReference type="EC" id="2.7.13.3" evidence="2"/>
<dbReference type="Gene3D" id="3.30.565.10">
    <property type="entry name" value="Histidine kinase-like ATPase, C-terminal domain"/>
    <property type="match status" value="1"/>
</dbReference>
<dbReference type="Pfam" id="PF02518">
    <property type="entry name" value="HATPase_c"/>
    <property type="match status" value="1"/>
</dbReference>
<evidence type="ECO:0000256" key="3">
    <source>
        <dbReference type="ARBA" id="ARBA00022553"/>
    </source>
</evidence>
<dbReference type="SUPFAM" id="SSF55874">
    <property type="entry name" value="ATPase domain of HSP90 chaperone/DNA topoisomerase II/histidine kinase"/>
    <property type="match status" value="1"/>
</dbReference>
<dbReference type="InterPro" id="IPR036097">
    <property type="entry name" value="HisK_dim/P_sf"/>
</dbReference>
<evidence type="ECO:0000256" key="2">
    <source>
        <dbReference type="ARBA" id="ARBA00012438"/>
    </source>
</evidence>
<reference evidence="6 7" key="1">
    <citation type="submission" date="2017-01" db="EMBL/GenBank/DDBJ databases">
        <title>Draft sequence of Acidihalobacter ferrooxidans strain DSM 14175 (strain V8).</title>
        <authorList>
            <person name="Khaleque H.N."/>
            <person name="Ramsay J.P."/>
            <person name="Murphy R.J.T."/>
            <person name="Kaksonen A.H."/>
            <person name="Boxall N.J."/>
            <person name="Watkin E.L.J."/>
        </authorList>
    </citation>
    <scope>NUCLEOTIDE SEQUENCE [LARGE SCALE GENOMIC DNA]</scope>
    <source>
        <strain evidence="6 7">V8</strain>
    </source>
</reference>
<name>A0A1P8UED6_9GAMM</name>
<dbReference type="PANTHER" id="PTHR33525:SF4">
    <property type="entry name" value="CYCLIC DI-GMP PHOSPHODIESTERASE CDGJ"/>
    <property type="match status" value="1"/>
</dbReference>
<dbReference type="InterPro" id="IPR004358">
    <property type="entry name" value="Sig_transdc_His_kin-like_C"/>
</dbReference>
<dbReference type="AlphaFoldDB" id="A0A1P8UED6"/>
<gene>
    <name evidence="6" type="ORF">BW247_03160</name>
</gene>
<dbReference type="CDD" id="cd00075">
    <property type="entry name" value="HATPase"/>
    <property type="match status" value="1"/>
</dbReference>
<dbReference type="InterPro" id="IPR052340">
    <property type="entry name" value="RNase_Y/CdgJ"/>
</dbReference>
<dbReference type="PROSITE" id="PS51833">
    <property type="entry name" value="HDOD"/>
    <property type="match status" value="1"/>
</dbReference>
<protein>
    <recommendedName>
        <fullName evidence="2">histidine kinase</fullName>
        <ecNumber evidence="2">2.7.13.3</ecNumber>
    </recommendedName>
</protein>
<dbReference type="CDD" id="cd00082">
    <property type="entry name" value="HisKA"/>
    <property type="match status" value="1"/>
</dbReference>
<dbReference type="EMBL" id="CP019434">
    <property type="protein sequence ID" value="APZ42215.1"/>
    <property type="molecule type" value="Genomic_DNA"/>
</dbReference>
<dbReference type="PANTHER" id="PTHR33525">
    <property type="match status" value="1"/>
</dbReference>
<dbReference type="InterPro" id="IPR003661">
    <property type="entry name" value="HisK_dim/P_dom"/>
</dbReference>
<keyword evidence="3" id="KW-0597">Phosphoprotein</keyword>
<dbReference type="Gene3D" id="1.10.287.130">
    <property type="match status" value="1"/>
</dbReference>
<comment type="catalytic activity">
    <reaction evidence="1">
        <text>ATP + protein L-histidine = ADP + protein N-phospho-L-histidine.</text>
        <dbReference type="EC" id="2.7.13.3"/>
    </reaction>
</comment>
<keyword evidence="7" id="KW-1185">Reference proteome</keyword>